<feature type="transmembrane region" description="Helical" evidence="6">
    <location>
        <begin position="209"/>
        <end position="232"/>
    </location>
</feature>
<dbReference type="PANTHER" id="PTHR30569">
    <property type="entry name" value="CYTOSINE TRANSPORTER CODB"/>
    <property type="match status" value="1"/>
</dbReference>
<feature type="transmembrane region" description="Helical" evidence="6">
    <location>
        <begin position="370"/>
        <end position="390"/>
    </location>
</feature>
<organism evidence="7 8">
    <name type="scientific">Leptothrix cholodnii (strain ATCC 51168 / LMG 8142 / SP-6)</name>
    <name type="common">Leptothrix discophora (strain SP-6)</name>
    <dbReference type="NCBI Taxonomy" id="395495"/>
    <lineage>
        <taxon>Bacteria</taxon>
        <taxon>Pseudomonadati</taxon>
        <taxon>Pseudomonadota</taxon>
        <taxon>Betaproteobacteria</taxon>
        <taxon>Burkholderiales</taxon>
        <taxon>Sphaerotilaceae</taxon>
        <taxon>Leptothrix</taxon>
    </lineage>
</organism>
<evidence type="ECO:0000256" key="1">
    <source>
        <dbReference type="ARBA" id="ARBA00004141"/>
    </source>
</evidence>
<dbReference type="AlphaFoldDB" id="B1Y3E1"/>
<gene>
    <name evidence="7" type="ordered locus">Lcho_2203</name>
</gene>
<feature type="transmembrane region" description="Helical" evidence="6">
    <location>
        <begin position="54"/>
        <end position="75"/>
    </location>
</feature>
<evidence type="ECO:0000256" key="2">
    <source>
        <dbReference type="ARBA" id="ARBA00008974"/>
    </source>
</evidence>
<evidence type="ECO:0000256" key="4">
    <source>
        <dbReference type="ARBA" id="ARBA00022989"/>
    </source>
</evidence>
<feature type="transmembrane region" description="Helical" evidence="6">
    <location>
        <begin position="27"/>
        <end position="48"/>
    </location>
</feature>
<dbReference type="RefSeq" id="WP_012347229.1">
    <property type="nucleotide sequence ID" value="NC_010524.1"/>
</dbReference>
<dbReference type="OrthoDB" id="5444231at2"/>
<sequence>MADTHTSISSSRPLDASQRVFGLRDHASLWFSLGVGLLVMQVGAYLVPAMGTQAALFAILVGSIVGAGLLAWVAQIGCERGLSSAALISQTLGSRFARLPVILNIVQLLGWTAFELVVMRDGSAAIVKQLTGVDAAWVPYAATLLLGGLLLALARGSMVRLVRRFVGRYGLPLVIASLVWLTVQFVLAAQAQGFEAFWQRPGNGSMSTIAAVDLVMAMPVSWLPLVADYARYGKSGLSARRGTWIGYAIANTWCYALGVLVVSTAQPGLDLVTTLLLAQGGLIALGLILIDEMDNAYGDVHSGAVSLNFLRPGTSVSSWGMVMAGVSVAAAMVLPMHSLEPFLLMLSSVFVPLFGVVISQLAAQGRSREVAIAWGPAAVWLLGIAVFHLSPKIAPALGSAIPALVVTLAVGSLLRSRGHDGPVPSVSGA</sequence>
<keyword evidence="5 6" id="KW-0472">Membrane</keyword>
<dbReference type="PANTHER" id="PTHR30569:SF0">
    <property type="entry name" value="CYTOSINE PERMEASE"/>
    <property type="match status" value="1"/>
</dbReference>
<dbReference type="InterPro" id="IPR001248">
    <property type="entry name" value="Pur-cyt_permease"/>
</dbReference>
<proteinExistence type="inferred from homology"/>
<keyword evidence="4 6" id="KW-1133">Transmembrane helix</keyword>
<accession>B1Y3E1</accession>
<feature type="transmembrane region" description="Helical" evidence="6">
    <location>
        <begin position="137"/>
        <end position="154"/>
    </location>
</feature>
<feature type="transmembrane region" description="Helical" evidence="6">
    <location>
        <begin position="271"/>
        <end position="290"/>
    </location>
</feature>
<keyword evidence="3 6" id="KW-0812">Transmembrane</keyword>
<dbReference type="HOGENOM" id="CLU_048240_1_1_4"/>
<dbReference type="GO" id="GO:0015209">
    <property type="term" value="F:cytosine transmembrane transporter activity"/>
    <property type="evidence" value="ECO:0007669"/>
    <property type="project" value="InterPro"/>
</dbReference>
<comment type="subcellular location">
    <subcellularLocation>
        <location evidence="1">Membrane</location>
        <topology evidence="1">Multi-pass membrane protein</topology>
    </subcellularLocation>
</comment>
<feature type="transmembrane region" description="Helical" evidence="6">
    <location>
        <begin position="342"/>
        <end position="363"/>
    </location>
</feature>
<evidence type="ECO:0000313" key="7">
    <source>
        <dbReference type="EMBL" id="ACB34469.1"/>
    </source>
</evidence>
<feature type="transmembrane region" description="Helical" evidence="6">
    <location>
        <begin position="396"/>
        <end position="414"/>
    </location>
</feature>
<feature type="transmembrane region" description="Helical" evidence="6">
    <location>
        <begin position="316"/>
        <end position="336"/>
    </location>
</feature>
<protein>
    <submittedName>
        <fullName evidence="7">Permease for cytosine/purines uracil thiamine allantoin</fullName>
    </submittedName>
</protein>
<feature type="transmembrane region" description="Helical" evidence="6">
    <location>
        <begin position="166"/>
        <end position="189"/>
    </location>
</feature>
<dbReference type="STRING" id="395495.Lcho_2203"/>
<name>B1Y3E1_LEPCP</name>
<dbReference type="Proteomes" id="UP000001693">
    <property type="component" value="Chromosome"/>
</dbReference>
<dbReference type="Gene3D" id="1.10.4160.10">
    <property type="entry name" value="Hydantoin permease"/>
    <property type="match status" value="1"/>
</dbReference>
<reference evidence="7 8" key="1">
    <citation type="submission" date="2008-03" db="EMBL/GenBank/DDBJ databases">
        <title>Complete sequence of Leptothrix cholodnii SP-6.</title>
        <authorList>
            <consortium name="US DOE Joint Genome Institute"/>
            <person name="Copeland A."/>
            <person name="Lucas S."/>
            <person name="Lapidus A."/>
            <person name="Glavina del Rio T."/>
            <person name="Dalin E."/>
            <person name="Tice H."/>
            <person name="Bruce D."/>
            <person name="Goodwin L."/>
            <person name="Pitluck S."/>
            <person name="Chertkov O."/>
            <person name="Brettin T."/>
            <person name="Detter J.C."/>
            <person name="Han C."/>
            <person name="Kuske C.R."/>
            <person name="Schmutz J."/>
            <person name="Larimer F."/>
            <person name="Land M."/>
            <person name="Hauser L."/>
            <person name="Kyrpides N."/>
            <person name="Lykidis A."/>
            <person name="Emerson D."/>
            <person name="Richardson P."/>
        </authorList>
    </citation>
    <scope>NUCLEOTIDE SEQUENCE [LARGE SCALE GENOMIC DNA]</scope>
    <source>
        <strain evidence="8">ATCC 51168 / LMG 8142 / SP-6</strain>
    </source>
</reference>
<dbReference type="GO" id="GO:0005886">
    <property type="term" value="C:plasma membrane"/>
    <property type="evidence" value="ECO:0007669"/>
    <property type="project" value="TreeGrafter"/>
</dbReference>
<evidence type="ECO:0000313" key="8">
    <source>
        <dbReference type="Proteomes" id="UP000001693"/>
    </source>
</evidence>
<evidence type="ECO:0000256" key="5">
    <source>
        <dbReference type="ARBA" id="ARBA00023136"/>
    </source>
</evidence>
<feature type="transmembrane region" description="Helical" evidence="6">
    <location>
        <begin position="96"/>
        <end position="117"/>
    </location>
</feature>
<dbReference type="EMBL" id="CP001013">
    <property type="protein sequence ID" value="ACB34469.1"/>
    <property type="molecule type" value="Genomic_DNA"/>
</dbReference>
<dbReference type="eggNOG" id="COG1457">
    <property type="taxonomic scope" value="Bacteria"/>
</dbReference>
<dbReference type="Pfam" id="PF02133">
    <property type="entry name" value="Transp_cyt_pur"/>
    <property type="match status" value="1"/>
</dbReference>
<dbReference type="InterPro" id="IPR030191">
    <property type="entry name" value="CodB"/>
</dbReference>
<comment type="similarity">
    <text evidence="2">Belongs to the purine-cytosine permease (2.A.39) family.</text>
</comment>
<dbReference type="KEGG" id="lch:Lcho_2203"/>
<feature type="transmembrane region" description="Helical" evidence="6">
    <location>
        <begin position="244"/>
        <end position="265"/>
    </location>
</feature>
<evidence type="ECO:0000256" key="6">
    <source>
        <dbReference type="SAM" id="Phobius"/>
    </source>
</evidence>
<evidence type="ECO:0000256" key="3">
    <source>
        <dbReference type="ARBA" id="ARBA00022692"/>
    </source>
</evidence>
<keyword evidence="8" id="KW-1185">Reference proteome</keyword>